<reference evidence="3 4" key="1">
    <citation type="submission" date="2018-09" db="EMBL/GenBank/DDBJ databases">
        <title>Genomic investigation of the strawberry pathogen Phytophthora fragariae indicates pathogenicity is determined by transcriptional variation in three key races.</title>
        <authorList>
            <person name="Adams T.M."/>
            <person name="Armitage A.D."/>
            <person name="Sobczyk M.K."/>
            <person name="Bates H.J."/>
            <person name="Dunwell J.M."/>
            <person name="Nellist C.F."/>
            <person name="Harrison R.J."/>
        </authorList>
    </citation>
    <scope>NUCLEOTIDE SEQUENCE [LARGE SCALE GENOMIC DNA]</scope>
    <source>
        <strain evidence="1 3">SCRP249</strain>
        <strain evidence="2 4">SCRP324</strain>
    </source>
</reference>
<dbReference type="PANTHER" id="PTHR33129:SF1">
    <property type="entry name" value="ATP-BINDING PROTEIN"/>
    <property type="match status" value="1"/>
</dbReference>
<name>A0A6A3HT42_9STRA</name>
<dbReference type="OrthoDB" id="91108at2759"/>
<evidence type="ECO:0000313" key="3">
    <source>
        <dbReference type="Proteomes" id="UP000429607"/>
    </source>
</evidence>
<proteinExistence type="predicted"/>
<dbReference type="Proteomes" id="UP000435112">
    <property type="component" value="Unassembled WGS sequence"/>
</dbReference>
<sequence length="414" mass="47049">MVVFTSPSDEWFRINETDEDLLFMPLWTSDELQEAALVLELGLDDDEIDRRVHVFGGAARFCLSRDASEVTLAQEKLVELIIREIRDGAGVQGLLFEETTEDTRNILLHLEPLPDEKRYATIKLASSFVRTKLEQYLRMLEIIAREQLRKSLTDDSLSGWIFEVNSHETLRQGCDFRVTSLPDGDIAPVEESTILITKSNRMDEFDADTLSPSLVTSGPYHKPTAKTWESIDSFYLPKMNSDKLVPDRTAAKWNKDNDGPLILFQMTILKSHPVNASELVSVLSKLEFLERLEHVKLVFVVPKKLVGKFKRQTIVLVTAVGTDSVREIRGIGRATSALLSEFGIRTIADLETEVNLRENVKKQKTMTKTKAPTLKDADPERWDQIVRLWEQHELTVKYGEKVAVIAQYVGSWTA</sequence>
<dbReference type="InterPro" id="IPR052980">
    <property type="entry name" value="Crinkler_effector"/>
</dbReference>
<dbReference type="AlphaFoldDB" id="A0A6A3HT42"/>
<evidence type="ECO:0000313" key="1">
    <source>
        <dbReference type="EMBL" id="KAE8973809.1"/>
    </source>
</evidence>
<dbReference type="PANTHER" id="PTHR33129">
    <property type="entry name" value="PROTEIN KINASE DOMAIN-CONTAINING PROTEIN-RELATED"/>
    <property type="match status" value="1"/>
</dbReference>
<gene>
    <name evidence="1" type="ORF">PR001_g26198</name>
    <name evidence="2" type="ORF">PR002_g21794</name>
</gene>
<accession>A0A6A3HT42</accession>
<dbReference type="EMBL" id="QXFV01003801">
    <property type="protein sequence ID" value="KAE8973809.1"/>
    <property type="molecule type" value="Genomic_DNA"/>
</dbReference>
<dbReference type="Proteomes" id="UP000429607">
    <property type="component" value="Unassembled WGS sequence"/>
</dbReference>
<evidence type="ECO:0000313" key="4">
    <source>
        <dbReference type="Proteomes" id="UP000435112"/>
    </source>
</evidence>
<dbReference type="EMBL" id="QXFU01002249">
    <property type="protein sequence ID" value="KAE8988346.1"/>
    <property type="molecule type" value="Genomic_DNA"/>
</dbReference>
<protein>
    <submittedName>
        <fullName evidence="1">Uncharacterized protein</fullName>
    </submittedName>
</protein>
<organism evidence="1 3">
    <name type="scientific">Phytophthora rubi</name>
    <dbReference type="NCBI Taxonomy" id="129364"/>
    <lineage>
        <taxon>Eukaryota</taxon>
        <taxon>Sar</taxon>
        <taxon>Stramenopiles</taxon>
        <taxon>Oomycota</taxon>
        <taxon>Peronosporomycetes</taxon>
        <taxon>Peronosporales</taxon>
        <taxon>Peronosporaceae</taxon>
        <taxon>Phytophthora</taxon>
    </lineage>
</organism>
<comment type="caution">
    <text evidence="1">The sequence shown here is derived from an EMBL/GenBank/DDBJ whole genome shotgun (WGS) entry which is preliminary data.</text>
</comment>
<evidence type="ECO:0000313" key="2">
    <source>
        <dbReference type="EMBL" id="KAE8988346.1"/>
    </source>
</evidence>